<keyword evidence="2" id="KW-1185">Reference proteome</keyword>
<dbReference type="Proteomes" id="UP001597118">
    <property type="component" value="Unassembled WGS sequence"/>
</dbReference>
<comment type="caution">
    <text evidence="1">The sequence shown here is derived from an EMBL/GenBank/DDBJ whole genome shotgun (WGS) entry which is preliminary data.</text>
</comment>
<name>A0ABW4I6K2_9SPHI</name>
<protein>
    <recommendedName>
        <fullName evidence="3">DUF4959 domain-containing protein</fullName>
    </recommendedName>
</protein>
<evidence type="ECO:0000313" key="2">
    <source>
        <dbReference type="Proteomes" id="UP001597118"/>
    </source>
</evidence>
<dbReference type="EMBL" id="JBHUDG010000001">
    <property type="protein sequence ID" value="MFD1628378.1"/>
    <property type="molecule type" value="Genomic_DNA"/>
</dbReference>
<organism evidence="1 2">
    <name type="scientific">Pseudopedobacter beijingensis</name>
    <dbReference type="NCBI Taxonomy" id="1207056"/>
    <lineage>
        <taxon>Bacteria</taxon>
        <taxon>Pseudomonadati</taxon>
        <taxon>Bacteroidota</taxon>
        <taxon>Sphingobacteriia</taxon>
        <taxon>Sphingobacteriales</taxon>
        <taxon>Sphingobacteriaceae</taxon>
        <taxon>Pseudopedobacter</taxon>
    </lineage>
</organism>
<sequence length="441" mass="49178">MKRINKILVFLLVSMVVMSCKKEDKKATANVSVQADEYIFNMGNKKLSPNSDVEVNVKSDVGVQSIYSYLIRGNKPDSLLGIFFPEEEDNIKDLSIVFPQNLFQKPDMSQVKGIKMMVKSLNNAATEGFVKIDAYFPHLPKLSGFPTNEKLDDNDQIVIQGKAESENGITKIEILDDSTGPFTLVHSIDNLNNAKSYDVNYTYTYRPGANNVQIVLYDKEDFSTNHIIKIGTTPYILREDIVMNAQGDNVANSVASWVNDLTWTTFGNCDLHELSKNSSDPLKDYQRVAFLFYGTSSNATFYQPANAKSIAKNFYCGKNAWGIPESDISTLKTSKFRAIIKNQNAATEAVYANIESGNISTLDDTFFIGITAPSSSQAKYVENPADGNAADFNATTRNLIWIKVPKENGGELNVILKVKEVDYVTTNNKFATIKFDMYVQK</sequence>
<evidence type="ECO:0000313" key="1">
    <source>
        <dbReference type="EMBL" id="MFD1628378.1"/>
    </source>
</evidence>
<reference evidence="2" key="1">
    <citation type="journal article" date="2019" name="Int. J. Syst. Evol. Microbiol.">
        <title>The Global Catalogue of Microorganisms (GCM) 10K type strain sequencing project: providing services to taxonomists for standard genome sequencing and annotation.</title>
        <authorList>
            <consortium name="The Broad Institute Genomics Platform"/>
            <consortium name="The Broad Institute Genome Sequencing Center for Infectious Disease"/>
            <person name="Wu L."/>
            <person name="Ma J."/>
        </authorList>
    </citation>
    <scope>NUCLEOTIDE SEQUENCE [LARGE SCALE GENOMIC DNA]</scope>
    <source>
        <strain evidence="2">CCUG 53762</strain>
    </source>
</reference>
<dbReference type="RefSeq" id="WP_379660765.1">
    <property type="nucleotide sequence ID" value="NZ_JBHUDG010000001.1"/>
</dbReference>
<dbReference type="PROSITE" id="PS51257">
    <property type="entry name" value="PROKAR_LIPOPROTEIN"/>
    <property type="match status" value="1"/>
</dbReference>
<evidence type="ECO:0008006" key="3">
    <source>
        <dbReference type="Google" id="ProtNLM"/>
    </source>
</evidence>
<proteinExistence type="predicted"/>
<accession>A0ABW4I6K2</accession>
<gene>
    <name evidence="1" type="ORF">ACFSAH_00740</name>
</gene>